<feature type="non-terminal residue" evidence="2">
    <location>
        <position position="79"/>
    </location>
</feature>
<gene>
    <name evidence="2" type="ORF">AVDCRST_MAG19-2962</name>
</gene>
<sequence>ADLRRHPALAQRTGSGARAATRPASARRRGRGGRGSGTGRRSARSASPRTKRPSTWGRFRAQDCSGAWDPSRSGWLSSL</sequence>
<accession>A0A6J4VBS9</accession>
<evidence type="ECO:0000313" key="2">
    <source>
        <dbReference type="EMBL" id="CAA9572691.1"/>
    </source>
</evidence>
<organism evidence="2">
    <name type="scientific">uncultured Thermomicrobiales bacterium</name>
    <dbReference type="NCBI Taxonomy" id="1645740"/>
    <lineage>
        <taxon>Bacteria</taxon>
        <taxon>Pseudomonadati</taxon>
        <taxon>Thermomicrobiota</taxon>
        <taxon>Thermomicrobia</taxon>
        <taxon>Thermomicrobiales</taxon>
        <taxon>environmental samples</taxon>
    </lineage>
</organism>
<feature type="non-terminal residue" evidence="2">
    <location>
        <position position="1"/>
    </location>
</feature>
<name>A0A6J4VBS9_9BACT</name>
<proteinExistence type="predicted"/>
<reference evidence="2" key="1">
    <citation type="submission" date="2020-02" db="EMBL/GenBank/DDBJ databases">
        <authorList>
            <person name="Meier V. D."/>
        </authorList>
    </citation>
    <scope>NUCLEOTIDE SEQUENCE</scope>
    <source>
        <strain evidence="2">AVDCRST_MAG19</strain>
    </source>
</reference>
<feature type="region of interest" description="Disordered" evidence="1">
    <location>
        <begin position="1"/>
        <end position="79"/>
    </location>
</feature>
<feature type="compositionally biased region" description="Low complexity" evidence="1">
    <location>
        <begin position="12"/>
        <end position="24"/>
    </location>
</feature>
<dbReference type="EMBL" id="CADCWL010000152">
    <property type="protein sequence ID" value="CAA9572691.1"/>
    <property type="molecule type" value="Genomic_DNA"/>
</dbReference>
<evidence type="ECO:0000256" key="1">
    <source>
        <dbReference type="SAM" id="MobiDB-lite"/>
    </source>
</evidence>
<protein>
    <submittedName>
        <fullName evidence="2">Uncharacterized protein</fullName>
    </submittedName>
</protein>
<dbReference type="AlphaFoldDB" id="A0A6J4VBS9"/>